<keyword evidence="6 7" id="KW-0333">Golgi apparatus</keyword>
<dbReference type="OrthoDB" id="10254842at2759"/>
<dbReference type="Pfam" id="PF04051">
    <property type="entry name" value="TRAPP"/>
    <property type="match status" value="1"/>
</dbReference>
<name>A0A177A329_9PEZI</name>
<dbReference type="FunFam" id="3.30.1380.20:FF:000007">
    <property type="entry name" value="Trafficking protein particle complex subunit"/>
    <property type="match status" value="1"/>
</dbReference>
<dbReference type="PANTHER" id="PTHR20902">
    <property type="entry name" value="41-2 PROTEIN ANTIGEN-RELATED"/>
    <property type="match status" value="1"/>
</dbReference>
<dbReference type="GO" id="GO:1990072">
    <property type="term" value="C:TRAPPIII protein complex"/>
    <property type="evidence" value="ECO:0007669"/>
    <property type="project" value="TreeGrafter"/>
</dbReference>
<protein>
    <recommendedName>
        <fullName evidence="7">Trafficking protein particle complex subunit</fullName>
    </recommendedName>
</protein>
<evidence type="ECO:0000256" key="3">
    <source>
        <dbReference type="ARBA" id="ARBA00022448"/>
    </source>
</evidence>
<reference evidence="9" key="1">
    <citation type="submission" date="2016-03" db="EMBL/GenBank/DDBJ databases">
        <title>Updated assembly of Pseudogymnoascus destructans, the fungus causing white-nose syndrome of bats.</title>
        <authorList>
            <person name="Palmer J.M."/>
            <person name="Drees K.P."/>
            <person name="Foster J.T."/>
            <person name="Lindner D.L."/>
        </authorList>
    </citation>
    <scope>NUCLEOTIDE SEQUENCE [LARGE SCALE GENOMIC DNA]</scope>
    <source>
        <strain evidence="9">20631-21</strain>
    </source>
</reference>
<comment type="similarity">
    <text evidence="2 7">Belongs to the TRAPP small subunits family. BET3 subfamily.</text>
</comment>
<evidence type="ECO:0000313" key="9">
    <source>
        <dbReference type="EMBL" id="OAF55671.1"/>
    </source>
</evidence>
<comment type="subunit">
    <text evidence="7">Part of the multisubunit TRAPP (transport protein particle) complex.</text>
</comment>
<keyword evidence="4 7" id="KW-0256">Endoplasmic reticulum</keyword>
<dbReference type="GO" id="GO:1990070">
    <property type="term" value="C:TRAPPI protein complex"/>
    <property type="evidence" value="ECO:0007669"/>
    <property type="project" value="TreeGrafter"/>
</dbReference>
<dbReference type="GO" id="GO:0005783">
    <property type="term" value="C:endoplasmic reticulum"/>
    <property type="evidence" value="ECO:0007669"/>
    <property type="project" value="UniProtKB-SubCell"/>
</dbReference>
<feature type="region of interest" description="Disordered" evidence="8">
    <location>
        <begin position="1"/>
        <end position="35"/>
    </location>
</feature>
<evidence type="ECO:0000256" key="7">
    <source>
        <dbReference type="PIRNR" id="PIRNR017479"/>
    </source>
</evidence>
<evidence type="ECO:0000256" key="8">
    <source>
        <dbReference type="SAM" id="MobiDB-lite"/>
    </source>
</evidence>
<dbReference type="PANTHER" id="PTHR20902:SF0">
    <property type="entry name" value="TRAFFICKING PROTEIN PARTICLE COMPLEX SUBUNIT 5"/>
    <property type="match status" value="1"/>
</dbReference>
<dbReference type="CDD" id="cd14943">
    <property type="entry name" value="TRAPPC5_Trs31"/>
    <property type="match status" value="1"/>
</dbReference>
<dbReference type="InterPro" id="IPR016696">
    <property type="entry name" value="TRAPP-I_su5"/>
</dbReference>
<dbReference type="EMBL" id="KV441408">
    <property type="protein sequence ID" value="OAF55671.1"/>
    <property type="molecule type" value="Genomic_DNA"/>
</dbReference>
<evidence type="ECO:0000256" key="5">
    <source>
        <dbReference type="ARBA" id="ARBA00022892"/>
    </source>
</evidence>
<dbReference type="InterPro" id="IPR007194">
    <property type="entry name" value="TRAPP_component"/>
</dbReference>
<dbReference type="PIRSF" id="PIRSF017479">
    <property type="entry name" value="TRAPP_I_complex_Trs31"/>
    <property type="match status" value="1"/>
</dbReference>
<evidence type="ECO:0000256" key="2">
    <source>
        <dbReference type="ARBA" id="ARBA00006218"/>
    </source>
</evidence>
<keyword evidence="5 7" id="KW-0931">ER-Golgi transport</keyword>
<dbReference type="Gene3D" id="3.30.1380.20">
    <property type="entry name" value="Trafficking protein particle complex subunit 3"/>
    <property type="match status" value="1"/>
</dbReference>
<comment type="function">
    <text evidence="7">Plays a key role in the late stages of endoplasmic reticulum to Golgi traffic.</text>
</comment>
<dbReference type="AlphaFoldDB" id="A0A177A329"/>
<comment type="subcellular location">
    <subcellularLocation>
        <location evidence="1">Endoplasmic reticulum</location>
    </subcellularLocation>
    <subcellularLocation>
        <location evidence="7">Golgi apparatus</location>
        <location evidence="7">cis-Golgi network</location>
    </subcellularLocation>
</comment>
<organism evidence="9">
    <name type="scientific">Pseudogymnoascus destructans</name>
    <dbReference type="NCBI Taxonomy" id="655981"/>
    <lineage>
        <taxon>Eukaryota</taxon>
        <taxon>Fungi</taxon>
        <taxon>Dikarya</taxon>
        <taxon>Ascomycota</taxon>
        <taxon>Pezizomycotina</taxon>
        <taxon>Leotiomycetes</taxon>
        <taxon>Thelebolales</taxon>
        <taxon>Thelebolaceae</taxon>
        <taxon>Pseudogymnoascus</taxon>
    </lineage>
</organism>
<proteinExistence type="inferred from homology"/>
<dbReference type="VEuPathDB" id="FungiDB:GMDG_01808"/>
<sequence length="223" mass="24870">MSSSQTPKPLGSEAPPRQRGAPGLKYPTNGKTIYNRPLNRSRTQELSQASFAYLFGEMVSYAQRRVTDIQDLEKRLNVQGHPIGLKLLDVLIWREPPRTQLRPLNIIALLNFIINVMWKHLFARPADALEKSNESPDQYMIIDNEPLVNQYVSVPKEMSQLNCAAFVAGIIEGACDGAGFPARVTAHTVAAAGKQGELWPGKTVFLVKFQPEVIEREAFLGKQ</sequence>
<evidence type="ECO:0000256" key="4">
    <source>
        <dbReference type="ARBA" id="ARBA00022824"/>
    </source>
</evidence>
<dbReference type="SUPFAM" id="SSF111126">
    <property type="entry name" value="Ligand-binding domain in the NO signalling and Golgi transport"/>
    <property type="match status" value="1"/>
</dbReference>
<dbReference type="GO" id="GO:1990071">
    <property type="term" value="C:TRAPPII protein complex"/>
    <property type="evidence" value="ECO:0007669"/>
    <property type="project" value="TreeGrafter"/>
</dbReference>
<evidence type="ECO:0000256" key="1">
    <source>
        <dbReference type="ARBA" id="ARBA00004240"/>
    </source>
</evidence>
<keyword evidence="3 7" id="KW-0813">Transport</keyword>
<dbReference type="GO" id="GO:0006888">
    <property type="term" value="P:endoplasmic reticulum to Golgi vesicle-mediated transport"/>
    <property type="evidence" value="ECO:0007669"/>
    <property type="project" value="TreeGrafter"/>
</dbReference>
<gene>
    <name evidence="9" type="primary">TRS31</name>
    <name evidence="9" type="ORF">VC83_07658</name>
</gene>
<dbReference type="eggNOG" id="KOG3315">
    <property type="taxonomic scope" value="Eukaryota"/>
</dbReference>
<accession>A0A177A329</accession>
<evidence type="ECO:0000256" key="6">
    <source>
        <dbReference type="ARBA" id="ARBA00023034"/>
    </source>
</evidence>
<dbReference type="GeneID" id="36290702"/>
<dbReference type="Proteomes" id="UP000077154">
    <property type="component" value="Unassembled WGS sequence"/>
</dbReference>
<dbReference type="RefSeq" id="XP_024320970.1">
    <property type="nucleotide sequence ID" value="XM_024471224.1"/>
</dbReference>
<dbReference type="InterPro" id="IPR024096">
    <property type="entry name" value="NO_sig/Golgi_transp_ligand-bd"/>
</dbReference>